<name>A0AAE0RVG0_9BIVA</name>
<accession>A0AAE0RVG0</accession>
<dbReference type="AlphaFoldDB" id="A0AAE0RVG0"/>
<dbReference type="Pfam" id="PF04089">
    <property type="entry name" value="BRICHOS"/>
    <property type="match status" value="1"/>
</dbReference>
<keyword evidence="2" id="KW-1133">Transmembrane helix</keyword>
<reference evidence="4" key="2">
    <citation type="journal article" date="2021" name="Genome Biol. Evol.">
        <title>Developing a high-quality reference genome for a parasitic bivalve with doubly uniparental inheritance (Bivalvia: Unionida).</title>
        <authorList>
            <person name="Smith C.H."/>
        </authorList>
    </citation>
    <scope>NUCLEOTIDE SEQUENCE</scope>
    <source>
        <strain evidence="4">CHS0354</strain>
        <tissue evidence="4">Mantle</tissue>
    </source>
</reference>
<evidence type="ECO:0000256" key="1">
    <source>
        <dbReference type="ARBA" id="ARBA00023157"/>
    </source>
</evidence>
<sequence length="243" mass="27466">KFIVDIDKPTPTMEKIECNVSTTFRDPPQAEIQQVSLQLPQTSNGKRWKWRTRFLVALGILLIVVAAVVAGAVYLGIKLTNETIHTFQASYKTGSQEVVNEKITLSTTEVKFQIPGKVDAVLDFDKGLFMYMRHDEGESVCFLTTFNASEGMAPKELKKYLEKTQGNIVAEREIHSCYKATSVSITNRNFLSPMTKDMCSNVEIFWIINEDCTSTLGGRQKRLVWEVKVCILWGRVCITVTIK</sequence>
<proteinExistence type="predicted"/>
<keyword evidence="5" id="KW-1185">Reference proteome</keyword>
<keyword evidence="2" id="KW-0472">Membrane</keyword>
<reference evidence="4" key="3">
    <citation type="submission" date="2023-05" db="EMBL/GenBank/DDBJ databases">
        <authorList>
            <person name="Smith C.H."/>
        </authorList>
    </citation>
    <scope>NUCLEOTIDE SEQUENCE</scope>
    <source>
        <strain evidence="4">CHS0354</strain>
        <tissue evidence="4">Mantle</tissue>
    </source>
</reference>
<evidence type="ECO:0000256" key="2">
    <source>
        <dbReference type="SAM" id="Phobius"/>
    </source>
</evidence>
<dbReference type="Proteomes" id="UP001195483">
    <property type="component" value="Unassembled WGS sequence"/>
</dbReference>
<evidence type="ECO:0000313" key="5">
    <source>
        <dbReference type="Proteomes" id="UP001195483"/>
    </source>
</evidence>
<keyword evidence="2" id="KW-0812">Transmembrane</keyword>
<reference evidence="4" key="1">
    <citation type="journal article" date="2021" name="Genome Biol. Evol.">
        <title>A High-Quality Reference Genome for a Parasitic Bivalve with Doubly Uniparental Inheritance (Bivalvia: Unionida).</title>
        <authorList>
            <person name="Smith C.H."/>
        </authorList>
    </citation>
    <scope>NUCLEOTIDE SEQUENCE</scope>
    <source>
        <strain evidence="4">CHS0354</strain>
    </source>
</reference>
<feature type="domain" description="BRICHOS" evidence="3">
    <location>
        <begin position="118"/>
        <end position="206"/>
    </location>
</feature>
<keyword evidence="1" id="KW-1015">Disulfide bond</keyword>
<feature type="transmembrane region" description="Helical" evidence="2">
    <location>
        <begin position="54"/>
        <end position="77"/>
    </location>
</feature>
<dbReference type="EMBL" id="JAEAOA010001843">
    <property type="protein sequence ID" value="KAK3580015.1"/>
    <property type="molecule type" value="Genomic_DNA"/>
</dbReference>
<feature type="non-terminal residue" evidence="4">
    <location>
        <position position="243"/>
    </location>
</feature>
<organism evidence="4 5">
    <name type="scientific">Potamilus streckersoni</name>
    <dbReference type="NCBI Taxonomy" id="2493646"/>
    <lineage>
        <taxon>Eukaryota</taxon>
        <taxon>Metazoa</taxon>
        <taxon>Spiralia</taxon>
        <taxon>Lophotrochozoa</taxon>
        <taxon>Mollusca</taxon>
        <taxon>Bivalvia</taxon>
        <taxon>Autobranchia</taxon>
        <taxon>Heteroconchia</taxon>
        <taxon>Palaeoheterodonta</taxon>
        <taxon>Unionida</taxon>
        <taxon>Unionoidea</taxon>
        <taxon>Unionidae</taxon>
        <taxon>Ambleminae</taxon>
        <taxon>Lampsilini</taxon>
        <taxon>Potamilus</taxon>
    </lineage>
</organism>
<protein>
    <recommendedName>
        <fullName evidence="3">BRICHOS domain-containing protein</fullName>
    </recommendedName>
</protein>
<evidence type="ECO:0000259" key="3">
    <source>
        <dbReference type="Pfam" id="PF04089"/>
    </source>
</evidence>
<comment type="caution">
    <text evidence="4">The sequence shown here is derived from an EMBL/GenBank/DDBJ whole genome shotgun (WGS) entry which is preliminary data.</text>
</comment>
<dbReference type="InterPro" id="IPR007084">
    <property type="entry name" value="BRICHOS_dom"/>
</dbReference>
<evidence type="ECO:0000313" key="4">
    <source>
        <dbReference type="EMBL" id="KAK3580015.1"/>
    </source>
</evidence>
<gene>
    <name evidence="4" type="ORF">CHS0354_030913</name>
</gene>